<accession>A0A8C4YH79</accession>
<evidence type="ECO:0000313" key="2">
    <source>
        <dbReference type="Ensembl" id="ENSGEVP00005025729.1"/>
    </source>
</evidence>
<name>A0A8C4YH79_9SAUR</name>
<sequence>EEKCQGWGKKEACPVDAIVEGLNFEFSTETHEELLCNKEKLLNNGDKWEAEMAANIKADYLYW</sequence>
<evidence type="ECO:0000256" key="1">
    <source>
        <dbReference type="ARBA" id="ARBA00001966"/>
    </source>
</evidence>
<dbReference type="PANTHER" id="PTHR10849:SF20">
    <property type="entry name" value="NADH DEHYDROGENASE [UBIQUINONE] IRON-SULFUR PROTEIN 8, MITOCHONDRIAL"/>
    <property type="match status" value="1"/>
</dbReference>
<organism evidence="2 3">
    <name type="scientific">Gopherus evgoodei</name>
    <name type="common">Goodes thornscrub tortoise</name>
    <dbReference type="NCBI Taxonomy" id="1825980"/>
    <lineage>
        <taxon>Eukaryota</taxon>
        <taxon>Metazoa</taxon>
        <taxon>Chordata</taxon>
        <taxon>Craniata</taxon>
        <taxon>Vertebrata</taxon>
        <taxon>Euteleostomi</taxon>
        <taxon>Archelosauria</taxon>
        <taxon>Testudinata</taxon>
        <taxon>Testudines</taxon>
        <taxon>Cryptodira</taxon>
        <taxon>Durocryptodira</taxon>
        <taxon>Testudinoidea</taxon>
        <taxon>Testudinidae</taxon>
        <taxon>Gopherus</taxon>
    </lineage>
</organism>
<dbReference type="GO" id="GO:0003954">
    <property type="term" value="F:NADH dehydrogenase activity"/>
    <property type="evidence" value="ECO:0007669"/>
    <property type="project" value="TreeGrafter"/>
</dbReference>
<dbReference type="Ensembl" id="ENSGEVT00005027048.1">
    <property type="protein sequence ID" value="ENSGEVP00005025729.1"/>
    <property type="gene ID" value="ENSGEVG00005018250.1"/>
</dbReference>
<dbReference type="AlphaFoldDB" id="A0A8C4YH79"/>
<dbReference type="InterPro" id="IPR010226">
    <property type="entry name" value="NADH_quinone_OxRdtase_chainI"/>
</dbReference>
<proteinExistence type="predicted"/>
<dbReference type="GO" id="GO:0005739">
    <property type="term" value="C:mitochondrion"/>
    <property type="evidence" value="ECO:0007669"/>
    <property type="project" value="GOC"/>
</dbReference>
<dbReference type="GeneTree" id="ENSGT00940000168718"/>
<dbReference type="GO" id="GO:0006120">
    <property type="term" value="P:mitochondrial electron transport, NADH to ubiquinone"/>
    <property type="evidence" value="ECO:0007669"/>
    <property type="project" value="TreeGrafter"/>
</dbReference>
<dbReference type="GO" id="GO:0032981">
    <property type="term" value="P:mitochondrial respiratory chain complex I assembly"/>
    <property type="evidence" value="ECO:0007669"/>
    <property type="project" value="TreeGrafter"/>
</dbReference>
<dbReference type="OrthoDB" id="204405at2759"/>
<reference evidence="2" key="1">
    <citation type="submission" date="2019-06" db="EMBL/GenBank/DDBJ databases">
        <title>G10K-VGP Goodes thornscrub tortoise genome, primary haplotype.</title>
        <authorList>
            <person name="Murphy B."/>
            <person name="Edwards T."/>
            <person name="Rhie A."/>
            <person name="Koren S."/>
            <person name="Phillippy A."/>
            <person name="Fedrigo O."/>
            <person name="Haase B."/>
            <person name="Mountcastle J."/>
            <person name="Lewin H."/>
            <person name="Damas J."/>
            <person name="Howe K."/>
            <person name="Formenti G."/>
            <person name="Myers G."/>
            <person name="Durbin R."/>
            <person name="Jarvis E.D."/>
        </authorList>
    </citation>
    <scope>NUCLEOTIDE SEQUENCE [LARGE SCALE GENOMIC DNA]</scope>
</reference>
<dbReference type="PANTHER" id="PTHR10849">
    <property type="entry name" value="NADH DEHYDROGENASE UBIQUINONE IRON-SULFUR PROTEIN 8, MITOCHONDRIAL"/>
    <property type="match status" value="1"/>
</dbReference>
<reference evidence="2" key="3">
    <citation type="submission" date="2025-09" db="UniProtKB">
        <authorList>
            <consortium name="Ensembl"/>
        </authorList>
    </citation>
    <scope>IDENTIFICATION</scope>
</reference>
<evidence type="ECO:0000313" key="3">
    <source>
        <dbReference type="Proteomes" id="UP000694390"/>
    </source>
</evidence>
<dbReference type="Gene3D" id="3.30.70.3270">
    <property type="match status" value="1"/>
</dbReference>
<keyword evidence="3" id="KW-1185">Reference proteome</keyword>
<dbReference type="GO" id="GO:0051539">
    <property type="term" value="F:4 iron, 4 sulfur cluster binding"/>
    <property type="evidence" value="ECO:0007669"/>
    <property type="project" value="InterPro"/>
</dbReference>
<comment type="cofactor">
    <cofactor evidence="1">
        <name>[4Fe-4S] cluster</name>
        <dbReference type="ChEBI" id="CHEBI:49883"/>
    </cofactor>
</comment>
<dbReference type="GO" id="GO:0016020">
    <property type="term" value="C:membrane"/>
    <property type="evidence" value="ECO:0007669"/>
    <property type="project" value="InterPro"/>
</dbReference>
<reference evidence="2" key="2">
    <citation type="submission" date="2025-08" db="UniProtKB">
        <authorList>
            <consortium name="Ensembl"/>
        </authorList>
    </citation>
    <scope>IDENTIFICATION</scope>
</reference>
<dbReference type="Proteomes" id="UP000694390">
    <property type="component" value="Chromosome 22"/>
</dbReference>
<protein>
    <submittedName>
        <fullName evidence="2">Uncharacterized protein</fullName>
    </submittedName>
</protein>